<protein>
    <recommendedName>
        <fullName evidence="6">Reverse transcriptase domain-containing protein</fullName>
    </recommendedName>
</protein>
<dbReference type="EMBL" id="RCMV01000464">
    <property type="protein sequence ID" value="KAG3216762.1"/>
    <property type="molecule type" value="Genomic_DNA"/>
</dbReference>
<accession>A0A329RDQ4</accession>
<dbReference type="Proteomes" id="UP000760860">
    <property type="component" value="Unassembled WGS sequence"/>
</dbReference>
<evidence type="ECO:0008006" key="6">
    <source>
        <dbReference type="Google" id="ProtNLM"/>
    </source>
</evidence>
<dbReference type="EMBL" id="MJFZ01001306">
    <property type="protein sequence ID" value="RAW22471.1"/>
    <property type="molecule type" value="Genomic_DNA"/>
</dbReference>
<evidence type="ECO:0000313" key="3">
    <source>
        <dbReference type="EMBL" id="KAG3216762.1"/>
    </source>
</evidence>
<evidence type="ECO:0000313" key="4">
    <source>
        <dbReference type="EMBL" id="RAW22471.1"/>
    </source>
</evidence>
<gene>
    <name evidence="4" type="ORF">PC110_g21089</name>
    <name evidence="1" type="ORF">PC117_g14791</name>
    <name evidence="2" type="ORF">PC118_g20995</name>
    <name evidence="3" type="ORF">PC129_g12386</name>
</gene>
<evidence type="ECO:0000313" key="1">
    <source>
        <dbReference type="EMBL" id="KAG2926730.1"/>
    </source>
</evidence>
<reference evidence="1" key="2">
    <citation type="submission" date="2018-10" db="EMBL/GenBank/DDBJ databases">
        <title>Effector identification in a new, highly contiguous assembly of the strawberry crown rot pathogen Phytophthora cactorum.</title>
        <authorList>
            <person name="Armitage A.D."/>
            <person name="Nellist C.F."/>
            <person name="Bates H."/>
            <person name="Vickerstaff R.J."/>
            <person name="Harrison R.J."/>
        </authorList>
    </citation>
    <scope>NUCLEOTIDE SEQUENCE</scope>
    <source>
        <strain evidence="1">4040</strain>
        <strain evidence="2">P415</strain>
        <strain evidence="3">P421</strain>
    </source>
</reference>
<dbReference type="AlphaFoldDB" id="A0A329RDQ4"/>
<dbReference type="Proteomes" id="UP000736787">
    <property type="component" value="Unassembled WGS sequence"/>
</dbReference>
<dbReference type="EMBL" id="RCML01001356">
    <property type="protein sequence ID" value="KAG2963241.1"/>
    <property type="molecule type" value="Genomic_DNA"/>
</dbReference>
<sequence length="153" mass="17290">MTPDQEAIAAEITETEVPAAFADCKTGKANGPDLLGNDWYRRSAPLLIPIFTIFLNQWYLDVDFPPFFLEANIFCLQKGGDQSEPLNYQPIALLNTDYKIFAKIFTKRVRRTLAARVRPNQNDFVPGRTIYETLHIFGAVQGMFEAESDAPMP</sequence>
<reference evidence="4 5" key="1">
    <citation type="submission" date="2018-01" db="EMBL/GenBank/DDBJ databases">
        <title>Draft genome of the strawberry crown rot pathogen Phytophthora cactorum.</title>
        <authorList>
            <person name="Armitage A.D."/>
            <person name="Lysoe E."/>
            <person name="Nellist C.F."/>
            <person name="Harrison R.J."/>
            <person name="Brurberg M.B."/>
        </authorList>
    </citation>
    <scope>NUCLEOTIDE SEQUENCE [LARGE SCALE GENOMIC DNA]</scope>
    <source>
        <strain evidence="4 5">10300</strain>
    </source>
</reference>
<name>A0A329RDQ4_9STRA</name>
<dbReference type="VEuPathDB" id="FungiDB:PC110_g21089"/>
<dbReference type="PANTHER" id="PTHR31635">
    <property type="entry name" value="REVERSE TRANSCRIPTASE DOMAIN-CONTAINING PROTEIN-RELATED"/>
    <property type="match status" value="1"/>
</dbReference>
<dbReference type="OrthoDB" id="125294at2759"/>
<evidence type="ECO:0000313" key="2">
    <source>
        <dbReference type="EMBL" id="KAG2963241.1"/>
    </source>
</evidence>
<comment type="caution">
    <text evidence="4">The sequence shown here is derived from an EMBL/GenBank/DDBJ whole genome shotgun (WGS) entry which is preliminary data.</text>
</comment>
<organism evidence="4 5">
    <name type="scientific">Phytophthora cactorum</name>
    <dbReference type="NCBI Taxonomy" id="29920"/>
    <lineage>
        <taxon>Eukaryota</taxon>
        <taxon>Sar</taxon>
        <taxon>Stramenopiles</taxon>
        <taxon>Oomycota</taxon>
        <taxon>Peronosporomycetes</taxon>
        <taxon>Peronosporales</taxon>
        <taxon>Peronosporaceae</taxon>
        <taxon>Phytophthora</taxon>
    </lineage>
</organism>
<dbReference type="PANTHER" id="PTHR31635:SF196">
    <property type="entry name" value="REVERSE TRANSCRIPTASE DOMAIN-CONTAINING PROTEIN-RELATED"/>
    <property type="match status" value="1"/>
</dbReference>
<proteinExistence type="predicted"/>
<dbReference type="STRING" id="29920.A0A329RDQ4"/>
<evidence type="ECO:0000313" key="5">
    <source>
        <dbReference type="Proteomes" id="UP000251314"/>
    </source>
</evidence>
<dbReference type="EMBL" id="RCMK01000473">
    <property type="protein sequence ID" value="KAG2926730.1"/>
    <property type="molecule type" value="Genomic_DNA"/>
</dbReference>
<dbReference type="Proteomes" id="UP000697107">
    <property type="component" value="Unassembled WGS sequence"/>
</dbReference>
<keyword evidence="5" id="KW-1185">Reference proteome</keyword>
<dbReference type="Proteomes" id="UP000251314">
    <property type="component" value="Unassembled WGS sequence"/>
</dbReference>